<dbReference type="PANTHER" id="PTHR42815:SF2">
    <property type="entry name" value="FAD-BINDING, PUTATIVE (AFU_ORTHOLOGUE AFUA_6G07600)-RELATED"/>
    <property type="match status" value="1"/>
</dbReference>
<dbReference type="AlphaFoldDB" id="A0A418WIT7"/>
<proteinExistence type="predicted"/>
<evidence type="ECO:0000313" key="2">
    <source>
        <dbReference type="Proteomes" id="UP000284605"/>
    </source>
</evidence>
<dbReference type="PANTHER" id="PTHR42815">
    <property type="entry name" value="FAD-BINDING, PUTATIVE (AFU_ORTHOLOGUE AFUA_6G07600)-RELATED"/>
    <property type="match status" value="1"/>
</dbReference>
<sequence>MPDQHRELFGRLPFLILGALDDADRPWATMLVGAPGFVTTPDAWTMRIDALPGRGDPLAGVLAAGSPVGLLGIQLETRRRNRMNGMIEAADEVGFTVHVGQSFGNCPQYIQAREPRRVAGGEPLARRETALLSPTATAMIEAADTFFIASAAPAARLGRPAEGVDVSHRGGKPGFVRVTAAAGGTVLTAPDFNGNSFFNTFGNLVLNPRAGLLFVDFSTGDVLALTGEAEVIWDGPELDAFTGAERLLRLRVTEGMSIAGALPLRWSPPEAARQLAATGSWDEVARAL</sequence>
<dbReference type="EMBL" id="QYUK01000011">
    <property type="protein sequence ID" value="RJF89938.1"/>
    <property type="molecule type" value="Genomic_DNA"/>
</dbReference>
<name>A0A418WIT7_9PROT</name>
<comment type="caution">
    <text evidence="1">The sequence shown here is derived from an EMBL/GenBank/DDBJ whole genome shotgun (WGS) entry which is preliminary data.</text>
</comment>
<dbReference type="SUPFAM" id="SSF50475">
    <property type="entry name" value="FMN-binding split barrel"/>
    <property type="match status" value="1"/>
</dbReference>
<reference evidence="1 2" key="1">
    <citation type="submission" date="2018-09" db="EMBL/GenBank/DDBJ databases">
        <authorList>
            <person name="Zhu H."/>
        </authorList>
    </citation>
    <scope>NUCLEOTIDE SEQUENCE [LARGE SCALE GENOMIC DNA]</scope>
    <source>
        <strain evidence="1 2">K1W22B-8</strain>
    </source>
</reference>
<accession>A0A418WIT7</accession>
<keyword evidence="2" id="KW-1185">Reference proteome</keyword>
<dbReference type="Proteomes" id="UP000284605">
    <property type="component" value="Unassembled WGS sequence"/>
</dbReference>
<gene>
    <name evidence="1" type="ORF">D3874_10210</name>
</gene>
<dbReference type="OrthoDB" id="9786134at2"/>
<evidence type="ECO:0000313" key="1">
    <source>
        <dbReference type="EMBL" id="RJF89938.1"/>
    </source>
</evidence>
<dbReference type="InterPro" id="IPR012349">
    <property type="entry name" value="Split_barrel_FMN-bd"/>
</dbReference>
<protein>
    <submittedName>
        <fullName evidence="1">Flavin-nucleotide-binding protein</fullName>
    </submittedName>
</protein>
<dbReference type="Gene3D" id="2.30.110.10">
    <property type="entry name" value="Electron Transport, Fmn-binding Protein, Chain A"/>
    <property type="match status" value="1"/>
</dbReference>
<organism evidence="1 2">
    <name type="scientific">Oleomonas cavernae</name>
    <dbReference type="NCBI Taxonomy" id="2320859"/>
    <lineage>
        <taxon>Bacteria</taxon>
        <taxon>Pseudomonadati</taxon>
        <taxon>Pseudomonadota</taxon>
        <taxon>Alphaproteobacteria</taxon>
        <taxon>Acetobacterales</taxon>
        <taxon>Acetobacteraceae</taxon>
        <taxon>Oleomonas</taxon>
    </lineage>
</organism>